<proteinExistence type="predicted"/>
<dbReference type="GeneID" id="96088343"/>
<feature type="compositionally biased region" description="Polar residues" evidence="1">
    <location>
        <begin position="349"/>
        <end position="363"/>
    </location>
</feature>
<feature type="region of interest" description="Disordered" evidence="1">
    <location>
        <begin position="257"/>
        <end position="279"/>
    </location>
</feature>
<reference evidence="2 3" key="1">
    <citation type="submission" date="2024-09" db="EMBL/GenBank/DDBJ databases">
        <title>T2T genomes of carrot and Alternaria dauci and their utility for understanding host-pathogen interaction during carrot leaf blight disease.</title>
        <authorList>
            <person name="Liu W."/>
            <person name="Xu S."/>
            <person name="Ou C."/>
            <person name="Liu X."/>
            <person name="Zhuang F."/>
            <person name="Deng X.W."/>
        </authorList>
    </citation>
    <scope>NUCLEOTIDE SEQUENCE [LARGE SCALE GENOMIC DNA]</scope>
    <source>
        <strain evidence="2 3">A2016</strain>
    </source>
</reference>
<feature type="region of interest" description="Disordered" evidence="1">
    <location>
        <begin position="349"/>
        <end position="371"/>
    </location>
</feature>
<dbReference type="RefSeq" id="XP_069303623.1">
    <property type="nucleotide sequence ID" value="XM_069454616.1"/>
</dbReference>
<dbReference type="EMBL" id="JBHGVX010000008">
    <property type="protein sequence ID" value="KAL1793039.1"/>
    <property type="molecule type" value="Genomic_DNA"/>
</dbReference>
<protein>
    <submittedName>
        <fullName evidence="2">Uncharacterized protein</fullName>
    </submittedName>
</protein>
<comment type="caution">
    <text evidence="2">The sequence shown here is derived from an EMBL/GenBank/DDBJ whole genome shotgun (WGS) entry which is preliminary data.</text>
</comment>
<dbReference type="Proteomes" id="UP001578633">
    <property type="component" value="Chromosome 8"/>
</dbReference>
<sequence>MSFGCSPSDVLKLLEISTRVYLAFKDANENSEAQVSGLVKEFTTFHTCLEQLGELMKQYGQPMPFPVKDFEDTLKRCEKTLEPYADHLVDKKMSVKKFIFTIRYIGTEKEIDGLRKQISGHYQALNMCISFLQLRLHLEATKQTQRLLDAAPSRTMNLGGRSYSTLGLGISSNHTPLALAPPDEHPLFSEWRIFDRWLQSEDDRIVQEAGMSRPLSLGDTPAAIPSGDVQTAAVLYQLRRQVDDAILIEENREKRATAEKRTHLAPSDAMKQKVRDMPPAPPRTYTLETDHSGNFTKFGQELMGDSTATIRPGLSIRPSSPDYFGSVNWTQSPASKSLDSDRTASISTTKSSECYSASTSPDNPASPTLRRSLSRTSLATIALGDASLDWKRICRNVQVERKSLKYGSENCECEVRWRYREDTGISLRAVYYSSQDGKLRTWIEQHFPATGPSIPLTTTYVDGAVSIDFPRGSFGRLYKQYIDIKYTFVGHESADKFQTLLYTNNGVDPAELKFDRPILAISSNKNPTECRNRNLRLWRRIETQLVDGGLITSEVLVLLFYTSALDKEKGHWVEEPHYAFEWLTDSVYKKDSDKLTLVFSKDPSQWAADKLFKRRKSSVRSESEPANSSLFPRKRNDSMEMAGLARSESGASGSLNGSLKSPGSIFGNGSGFSRVGNLNRFGYSELEIKFQNKRDRRAFLDVWKQHVKPLGAAS</sequence>
<evidence type="ECO:0000256" key="1">
    <source>
        <dbReference type="SAM" id="MobiDB-lite"/>
    </source>
</evidence>
<organism evidence="2 3">
    <name type="scientific">Alternaria dauci</name>
    <dbReference type="NCBI Taxonomy" id="48095"/>
    <lineage>
        <taxon>Eukaryota</taxon>
        <taxon>Fungi</taxon>
        <taxon>Dikarya</taxon>
        <taxon>Ascomycota</taxon>
        <taxon>Pezizomycotina</taxon>
        <taxon>Dothideomycetes</taxon>
        <taxon>Pleosporomycetidae</taxon>
        <taxon>Pleosporales</taxon>
        <taxon>Pleosporineae</taxon>
        <taxon>Pleosporaceae</taxon>
        <taxon>Alternaria</taxon>
        <taxon>Alternaria sect. Porri</taxon>
    </lineage>
</organism>
<evidence type="ECO:0000313" key="2">
    <source>
        <dbReference type="EMBL" id="KAL1793039.1"/>
    </source>
</evidence>
<name>A0ABR3UBL7_9PLEO</name>
<gene>
    <name evidence="2" type="ORF">ACET3X_008021</name>
</gene>
<accession>A0ABR3UBL7</accession>
<keyword evidence="3" id="KW-1185">Reference proteome</keyword>
<evidence type="ECO:0000313" key="3">
    <source>
        <dbReference type="Proteomes" id="UP001578633"/>
    </source>
</evidence>